<dbReference type="RefSeq" id="WP_379599348.1">
    <property type="nucleotide sequence ID" value="NZ_JBHUDE010000163.1"/>
</dbReference>
<evidence type="ECO:0000313" key="2">
    <source>
        <dbReference type="EMBL" id="MFD1609826.1"/>
    </source>
</evidence>
<dbReference type="Gene3D" id="3.40.50.150">
    <property type="entry name" value="Vaccinia Virus protein VP39"/>
    <property type="match status" value="1"/>
</dbReference>
<dbReference type="InterPro" id="IPR029063">
    <property type="entry name" value="SAM-dependent_MTases_sf"/>
</dbReference>
<name>A0ABW4HXF0_9BACI</name>
<evidence type="ECO:0000313" key="3">
    <source>
        <dbReference type="Proteomes" id="UP001597221"/>
    </source>
</evidence>
<dbReference type="PROSITE" id="PS00092">
    <property type="entry name" value="N6_MTASE"/>
    <property type="match status" value="1"/>
</dbReference>
<accession>A0ABW4HXF0</accession>
<dbReference type="Pfam" id="PF19587">
    <property type="entry name" value="DUF6094"/>
    <property type="match status" value="1"/>
</dbReference>
<organism evidence="2 3">
    <name type="scientific">Oceanobacillus luteolus</name>
    <dbReference type="NCBI Taxonomy" id="1274358"/>
    <lineage>
        <taxon>Bacteria</taxon>
        <taxon>Bacillati</taxon>
        <taxon>Bacillota</taxon>
        <taxon>Bacilli</taxon>
        <taxon>Bacillales</taxon>
        <taxon>Bacillaceae</taxon>
        <taxon>Oceanobacillus</taxon>
    </lineage>
</organism>
<evidence type="ECO:0000259" key="1">
    <source>
        <dbReference type="Pfam" id="PF19587"/>
    </source>
</evidence>
<sequence length="361" mass="40510">MAHIGSKIRSGFFATPERQGEYIANLLKTEGSGLWFDPTCGEGKILSQLAETVPSTNDETEIHTYGVELDKGRAAAAKNELTKVVQSPIEAMVISNNSFSFLFLNPPYDDTMKVDDNTKVERKEYIELNRNTRYLMEGGIMVYIIPSYQFANPKIARHLATNYEDCGIMSFSSEDYPDFRQCVFIGHKKKGKFKRFDDRGKALYEFLLKMDSEEWIAKKVTPINQMIGRKVWSIPEGKTEIKTFYSKLRNKNEFTAGILASKGFEIFKNRAATPTLTIGGDPILPPNQGQLALLLASGVINGELGSGDHYHLVQGMEVVETETNTEVEHLKNSKKTIVTETTKRNVSIKAILPDGTIKKFV</sequence>
<keyword evidence="3" id="KW-1185">Reference proteome</keyword>
<reference evidence="3" key="1">
    <citation type="journal article" date="2019" name="Int. J. Syst. Evol. Microbiol.">
        <title>The Global Catalogue of Microorganisms (GCM) 10K type strain sequencing project: providing services to taxonomists for standard genome sequencing and annotation.</title>
        <authorList>
            <consortium name="The Broad Institute Genomics Platform"/>
            <consortium name="The Broad Institute Genome Sequencing Center for Infectious Disease"/>
            <person name="Wu L."/>
            <person name="Ma J."/>
        </authorList>
    </citation>
    <scope>NUCLEOTIDE SEQUENCE [LARGE SCALE GENOMIC DNA]</scope>
    <source>
        <strain evidence="3">CGMCC 1.12376</strain>
    </source>
</reference>
<protein>
    <submittedName>
        <fullName evidence="2">DUF6094 domain-containing protein</fullName>
    </submittedName>
</protein>
<dbReference type="PRINTS" id="PR00507">
    <property type="entry name" value="N12N6MTFRASE"/>
</dbReference>
<dbReference type="EMBL" id="JBHUDE010000163">
    <property type="protein sequence ID" value="MFD1609826.1"/>
    <property type="molecule type" value="Genomic_DNA"/>
</dbReference>
<dbReference type="Proteomes" id="UP001597221">
    <property type="component" value="Unassembled WGS sequence"/>
</dbReference>
<dbReference type="InterPro" id="IPR002052">
    <property type="entry name" value="DNA_methylase_N6_adenine_CS"/>
</dbReference>
<dbReference type="SUPFAM" id="SSF53335">
    <property type="entry name" value="S-adenosyl-L-methionine-dependent methyltransferases"/>
    <property type="match status" value="1"/>
</dbReference>
<proteinExistence type="predicted"/>
<feature type="domain" description="DUF6094" evidence="1">
    <location>
        <begin position="7"/>
        <end position="191"/>
    </location>
</feature>
<dbReference type="InterPro" id="IPR046076">
    <property type="entry name" value="DUF6094"/>
</dbReference>
<gene>
    <name evidence="2" type="ORF">ACFSBH_19590</name>
</gene>
<comment type="caution">
    <text evidence="2">The sequence shown here is derived from an EMBL/GenBank/DDBJ whole genome shotgun (WGS) entry which is preliminary data.</text>
</comment>